<dbReference type="Pfam" id="PF12532">
    <property type="entry name" value="DUF3732"/>
    <property type="match status" value="1"/>
</dbReference>
<proteinExistence type="predicted"/>
<feature type="coiled-coil region" evidence="1">
    <location>
        <begin position="397"/>
        <end position="424"/>
    </location>
</feature>
<evidence type="ECO:0000313" key="2">
    <source>
        <dbReference type="EMBL" id="TCG08686.1"/>
    </source>
</evidence>
<comment type="caution">
    <text evidence="2">The sequence shown here is derived from an EMBL/GenBank/DDBJ whole genome shotgun (WGS) entry which is preliminary data.</text>
</comment>
<feature type="coiled-coil region" evidence="1">
    <location>
        <begin position="295"/>
        <end position="339"/>
    </location>
</feature>
<dbReference type="AlphaFoldDB" id="A0A4R0XE24"/>
<evidence type="ECO:0008006" key="4">
    <source>
        <dbReference type="Google" id="ProtNLM"/>
    </source>
</evidence>
<keyword evidence="1" id="KW-0175">Coiled coil</keyword>
<protein>
    <recommendedName>
        <fullName evidence="4">DUF3732 domain-containing protein</fullName>
    </recommendedName>
</protein>
<sequence length="672" mass="76622">MQFFISKLILWPEDSVKDVRTLTFVEDKVNVVHGRSETGKSSILAIIDFCLGASRCAIPVGEIRDLTAWFGLKVRIRGVHETWLLIARRTPERSVGPKEFLISALASEDAPIPANISGTLNLSQFKDALNRIARVTNVSLADDDEDGENAENRPSYRDLASFNLLPQHIVANPNVLFYKSDSYKHKEKLKRVLPYALGIVDAEYLTKTRERKRLQKTVEDLQKEELARHRAFSSWEADVREIWNESVKLGLTSPADGPELESRVQSLQLLNDDYQSGRFLERLQKPQYGHSNWQFRLATEEEETAQREVDDLVRELRDYERLSGRAKELKKAVEKEQSRVVNLNWLQRSLVEDNACVVCGSKTNHNHTVLDKLADKLSDVSRLSEALLEGPIVDRQLEQLRRSLSDAENRLQAARLKRAQLETNESAPLDSLGRAFILLGRLQSLLMALATLEGRGNLAHQIRGYEKRIRLLDTFIEASGREAREKEVGKTLRGLIEGYASLFKLKEKGAISLDQTELTLTFSRGHNERKDFLWEIGSGANWMAYHLATFLALHEYFTKPERINGPVFSFLAIDQPSQVYFPSTFSGSNVLDSHTDQAKALRESRNTDIEQTRLIFVALARGLQRSEFKYQTIVVEHADKSIWGRGKWGRYMHEVAAWKNDGDGLIPQEWLQ</sequence>
<name>A0A4R0XE24_9BURK</name>
<dbReference type="EMBL" id="MWML01000028">
    <property type="protein sequence ID" value="TCG08686.1"/>
    <property type="molecule type" value="Genomic_DNA"/>
</dbReference>
<gene>
    <name evidence="2" type="ORF">BZM27_10490</name>
</gene>
<keyword evidence="3" id="KW-1185">Reference proteome</keyword>
<evidence type="ECO:0000313" key="3">
    <source>
        <dbReference type="Proteomes" id="UP000294200"/>
    </source>
</evidence>
<dbReference type="InterPro" id="IPR022205">
    <property type="entry name" value="DUF3732"/>
</dbReference>
<dbReference type="Proteomes" id="UP000294200">
    <property type="component" value="Unassembled WGS sequence"/>
</dbReference>
<accession>A0A4R0XE24</accession>
<organism evidence="2 3">
    <name type="scientific">Paraburkholderia steynii</name>
    <dbReference type="NCBI Taxonomy" id="1245441"/>
    <lineage>
        <taxon>Bacteria</taxon>
        <taxon>Pseudomonadati</taxon>
        <taxon>Pseudomonadota</taxon>
        <taxon>Betaproteobacteria</taxon>
        <taxon>Burkholderiales</taxon>
        <taxon>Burkholderiaceae</taxon>
        <taxon>Paraburkholderia</taxon>
    </lineage>
</organism>
<evidence type="ECO:0000256" key="1">
    <source>
        <dbReference type="SAM" id="Coils"/>
    </source>
</evidence>
<reference evidence="2 3" key="1">
    <citation type="submission" date="2017-02" db="EMBL/GenBank/DDBJ databases">
        <title>Paraburkholderia sophoroidis sp. nov. and Paraburkholderia steynii sp. nov. rhizobial symbionts of the fynbos legume Hypocalyptus sophoroides.</title>
        <authorList>
            <person name="Steenkamp E.T."/>
            <person name="Beukes C.W."/>
            <person name="Van Zyl E."/>
            <person name="Avontuur J."/>
            <person name="Chan W.Y."/>
            <person name="Hassen A."/>
            <person name="Palmer M."/>
            <person name="Mthombeni L."/>
            <person name="Phalane F."/>
            <person name="Sereme K."/>
            <person name="Venter S.N."/>
        </authorList>
    </citation>
    <scope>NUCLEOTIDE SEQUENCE [LARGE SCALE GENOMIC DNA]</scope>
    <source>
        <strain evidence="2 3">HC1.1ba</strain>
    </source>
</reference>